<comment type="similarity">
    <text evidence="4">Belongs to the R-transferase family. Bpt subfamily.</text>
</comment>
<dbReference type="PANTHER" id="PTHR21367:SF1">
    <property type="entry name" value="ARGINYL-TRNA--PROTEIN TRANSFERASE 1"/>
    <property type="match status" value="1"/>
</dbReference>
<proteinExistence type="inferred from homology"/>
<dbReference type="NCBIfam" id="NF002341">
    <property type="entry name" value="PRK01305.1-1"/>
    <property type="match status" value="1"/>
</dbReference>
<comment type="catalytic activity">
    <reaction evidence="4">
        <text>N-terminal L-glutamyl-[protein] + L-leucyl-tRNA(Leu) = N-terminal L-leucyl-L-glutamyl-[protein] + tRNA(Leu) + H(+)</text>
        <dbReference type="Rhea" id="RHEA:50412"/>
        <dbReference type="Rhea" id="RHEA-COMP:9613"/>
        <dbReference type="Rhea" id="RHEA-COMP:9622"/>
        <dbReference type="Rhea" id="RHEA-COMP:12664"/>
        <dbReference type="Rhea" id="RHEA-COMP:12668"/>
        <dbReference type="ChEBI" id="CHEBI:15378"/>
        <dbReference type="ChEBI" id="CHEBI:64721"/>
        <dbReference type="ChEBI" id="CHEBI:78442"/>
        <dbReference type="ChEBI" id="CHEBI:78494"/>
        <dbReference type="ChEBI" id="CHEBI:133041"/>
        <dbReference type="EC" id="2.3.2.29"/>
    </reaction>
</comment>
<feature type="domain" description="N-end rule aminoacyl transferase C-terminal" evidence="6">
    <location>
        <begin position="110"/>
        <end position="237"/>
    </location>
</feature>
<dbReference type="GO" id="GO:0004057">
    <property type="term" value="F:arginyl-tRNA--protein transferase activity"/>
    <property type="evidence" value="ECO:0007669"/>
    <property type="project" value="InterPro"/>
</dbReference>
<name>A0A1W2B2F8_9BURK</name>
<dbReference type="InterPro" id="IPR030700">
    <property type="entry name" value="N-end_Aminoacyl_Trfase"/>
</dbReference>
<dbReference type="EC" id="2.3.2.29" evidence="4"/>
<keyword evidence="3 4" id="KW-0012">Acyltransferase</keyword>
<gene>
    <name evidence="4" type="primary">bpt</name>
    <name evidence="7" type="ORF">SAMN06296008_11150</name>
</gene>
<organism evidence="7 8">
    <name type="scientific">Polynucleobacter kasalickyi</name>
    <dbReference type="NCBI Taxonomy" id="1938817"/>
    <lineage>
        <taxon>Bacteria</taxon>
        <taxon>Pseudomonadati</taxon>
        <taxon>Pseudomonadota</taxon>
        <taxon>Betaproteobacteria</taxon>
        <taxon>Burkholderiales</taxon>
        <taxon>Burkholderiaceae</taxon>
        <taxon>Polynucleobacter</taxon>
    </lineage>
</organism>
<sequence length="250" mass="29225">MTNLHDFPIKSLQFYATSPYACSYLPNLEARSQVVTPAQFITTEVYNNLILAGFRRSGHFTYRPYCDHCKACIASRVRVDQFKATRSQKRAFHKHQHLTAHILPLQFVAEHFQLYQQYLATRHTPMDDQTPPTSTSDEEEQYRQFLIQSHIDSYLVEFREGSTLRMVSVIDQVKDGISSVYTFFDTTLAHSSFGTYGILWQIEYAKKLKLPYVYLGYYIEQSKKMSYKMQYQPLEGLIDNQWTVLAHQLA</sequence>
<dbReference type="GO" id="GO:0008914">
    <property type="term" value="F:leucyl-tRNA--protein transferase activity"/>
    <property type="evidence" value="ECO:0007669"/>
    <property type="project" value="UniProtKB-UniRule"/>
</dbReference>
<dbReference type="AlphaFoldDB" id="A0A1W2B2F8"/>
<dbReference type="PANTHER" id="PTHR21367">
    <property type="entry name" value="ARGININE-TRNA-PROTEIN TRANSFERASE 1"/>
    <property type="match status" value="1"/>
</dbReference>
<evidence type="ECO:0000259" key="5">
    <source>
        <dbReference type="Pfam" id="PF04376"/>
    </source>
</evidence>
<evidence type="ECO:0000256" key="4">
    <source>
        <dbReference type="HAMAP-Rule" id="MF_00689"/>
    </source>
</evidence>
<evidence type="ECO:0000313" key="7">
    <source>
        <dbReference type="EMBL" id="SMC66970.1"/>
    </source>
</evidence>
<dbReference type="InterPro" id="IPR007472">
    <property type="entry name" value="N-end_Aminoacyl_Trfase_C"/>
</dbReference>
<accession>A0A1W2B2F8</accession>
<dbReference type="RefSeq" id="WP_084284369.1">
    <property type="nucleotide sequence ID" value="NZ_FWXJ01000011.1"/>
</dbReference>
<dbReference type="PIRSF" id="PIRSF037208">
    <property type="entry name" value="ATE_pro_prd"/>
    <property type="match status" value="1"/>
</dbReference>
<dbReference type="GO" id="GO:0071596">
    <property type="term" value="P:ubiquitin-dependent protein catabolic process via the N-end rule pathway"/>
    <property type="evidence" value="ECO:0007669"/>
    <property type="project" value="InterPro"/>
</dbReference>
<evidence type="ECO:0000256" key="3">
    <source>
        <dbReference type="ARBA" id="ARBA00023315"/>
    </source>
</evidence>
<feature type="domain" description="N-end aminoacyl transferase N-terminal" evidence="5">
    <location>
        <begin position="21"/>
        <end position="90"/>
    </location>
</feature>
<dbReference type="InterPro" id="IPR007471">
    <property type="entry name" value="N-end_Aminoacyl_Trfase_N"/>
</dbReference>
<comment type="function">
    <text evidence="4">Functions in the N-end rule pathway of protein degradation where it conjugates Leu from its aminoacyl-tRNA to the N-termini of proteins containing an N-terminal aspartate or glutamate.</text>
</comment>
<comment type="catalytic activity">
    <reaction evidence="4">
        <text>N-terminal L-aspartyl-[protein] + L-leucyl-tRNA(Leu) = N-terminal L-leucyl-L-aspartyl-[protein] + tRNA(Leu) + H(+)</text>
        <dbReference type="Rhea" id="RHEA:50420"/>
        <dbReference type="Rhea" id="RHEA-COMP:9613"/>
        <dbReference type="Rhea" id="RHEA-COMP:9622"/>
        <dbReference type="Rhea" id="RHEA-COMP:12669"/>
        <dbReference type="Rhea" id="RHEA-COMP:12674"/>
        <dbReference type="ChEBI" id="CHEBI:15378"/>
        <dbReference type="ChEBI" id="CHEBI:64720"/>
        <dbReference type="ChEBI" id="CHEBI:78442"/>
        <dbReference type="ChEBI" id="CHEBI:78494"/>
        <dbReference type="ChEBI" id="CHEBI:133042"/>
        <dbReference type="EC" id="2.3.2.29"/>
    </reaction>
</comment>
<evidence type="ECO:0000259" key="6">
    <source>
        <dbReference type="Pfam" id="PF04377"/>
    </source>
</evidence>
<dbReference type="EMBL" id="FWXJ01000011">
    <property type="protein sequence ID" value="SMC66970.1"/>
    <property type="molecule type" value="Genomic_DNA"/>
</dbReference>
<dbReference type="Pfam" id="PF04377">
    <property type="entry name" value="ATE_C"/>
    <property type="match status" value="1"/>
</dbReference>
<dbReference type="STRING" id="1938817.SAMN06296008_11150"/>
<dbReference type="NCBIfam" id="NF002342">
    <property type="entry name" value="PRK01305.1-3"/>
    <property type="match status" value="1"/>
</dbReference>
<dbReference type="SUPFAM" id="SSF55729">
    <property type="entry name" value="Acyl-CoA N-acyltransferases (Nat)"/>
    <property type="match status" value="1"/>
</dbReference>
<keyword evidence="2 4" id="KW-0808">Transferase</keyword>
<dbReference type="OrthoDB" id="9782022at2"/>
<dbReference type="HAMAP" id="MF_00689">
    <property type="entry name" value="Bpt"/>
    <property type="match status" value="1"/>
</dbReference>
<dbReference type="GO" id="GO:0005737">
    <property type="term" value="C:cytoplasm"/>
    <property type="evidence" value="ECO:0007669"/>
    <property type="project" value="UniProtKB-SubCell"/>
</dbReference>
<evidence type="ECO:0000256" key="1">
    <source>
        <dbReference type="ARBA" id="ARBA00022490"/>
    </source>
</evidence>
<dbReference type="InterPro" id="IPR017138">
    <property type="entry name" value="Asp_Glu_LeuTrfase"/>
</dbReference>
<dbReference type="Proteomes" id="UP000192708">
    <property type="component" value="Unassembled WGS sequence"/>
</dbReference>
<evidence type="ECO:0000256" key="2">
    <source>
        <dbReference type="ARBA" id="ARBA00022679"/>
    </source>
</evidence>
<dbReference type="InterPro" id="IPR016181">
    <property type="entry name" value="Acyl_CoA_acyltransferase"/>
</dbReference>
<dbReference type="Pfam" id="PF04376">
    <property type="entry name" value="ATE_N"/>
    <property type="match status" value="1"/>
</dbReference>
<evidence type="ECO:0000313" key="8">
    <source>
        <dbReference type="Proteomes" id="UP000192708"/>
    </source>
</evidence>
<comment type="subcellular location">
    <subcellularLocation>
        <location evidence="4">Cytoplasm</location>
    </subcellularLocation>
</comment>
<protein>
    <recommendedName>
        <fullName evidence="4">Aspartate/glutamate leucyltransferase</fullName>
        <ecNumber evidence="4">2.3.2.29</ecNumber>
    </recommendedName>
</protein>
<dbReference type="NCBIfam" id="NF002346">
    <property type="entry name" value="PRK01305.2-3"/>
    <property type="match status" value="1"/>
</dbReference>
<reference evidence="7 8" key="1">
    <citation type="submission" date="2017-04" db="EMBL/GenBank/DDBJ databases">
        <authorList>
            <person name="Afonso C.L."/>
            <person name="Miller P.J."/>
            <person name="Scott M.A."/>
            <person name="Spackman E."/>
            <person name="Goraichik I."/>
            <person name="Dimitrov K.M."/>
            <person name="Suarez D.L."/>
            <person name="Swayne D.E."/>
        </authorList>
    </citation>
    <scope>NUCLEOTIDE SEQUENCE [LARGE SCALE GENOMIC DNA]</scope>
    <source>
        <strain evidence="7 8">VK13</strain>
    </source>
</reference>
<keyword evidence="8" id="KW-1185">Reference proteome</keyword>
<keyword evidence="1 4" id="KW-0963">Cytoplasm</keyword>